<keyword evidence="1" id="KW-0472">Membrane</keyword>
<feature type="transmembrane region" description="Helical" evidence="1">
    <location>
        <begin position="12"/>
        <end position="29"/>
    </location>
</feature>
<keyword evidence="3" id="KW-1185">Reference proteome</keyword>
<dbReference type="PIR" id="G69135">
    <property type="entry name" value="G69135"/>
</dbReference>
<gene>
    <name evidence="2" type="ordered locus">MTH_282</name>
</gene>
<dbReference type="InterPro" id="IPR011989">
    <property type="entry name" value="ARM-like"/>
</dbReference>
<keyword evidence="1" id="KW-1133">Transmembrane helix</keyword>
<protein>
    <recommendedName>
        <fullName evidence="4">HEAT repeat domain-containing protein</fullName>
    </recommendedName>
</protein>
<dbReference type="KEGG" id="mth:MTH_282"/>
<dbReference type="Gene3D" id="1.25.10.10">
    <property type="entry name" value="Leucine-rich Repeat Variant"/>
    <property type="match status" value="1"/>
</dbReference>
<dbReference type="SUPFAM" id="SSF48371">
    <property type="entry name" value="ARM repeat"/>
    <property type="match status" value="1"/>
</dbReference>
<sequence>MRVVSMEGEDTCAGCLFLIVILFVSYLIISWIGVWGYLALIAIIVLLLFLVGISGSPDQQEHPGTHASAKTVPPINGDMIALNGLRDGLDPESPEYGDVIKKITGYLRDSSDPEVRARAADYLGETGDAVVLDALREALNDPHETVRVATRKAIEKLKKAQRPLKDNYGTLICGRDLFRPKKIHTREGQFVVCRVCGHSKFLEDGVKEVVGIIGDAEYSWRQEDRLFISMWDEKTKNARNADIDTLWITEADDLNYGWAIDAVYQKLQNDVTRAKPISEIPVIIKGVPELSEEEIEILQNFGGIKNGI</sequence>
<dbReference type="AlphaFoldDB" id="O26382"/>
<dbReference type="InterPro" id="IPR016024">
    <property type="entry name" value="ARM-type_fold"/>
</dbReference>
<dbReference type="EMBL" id="AE000666">
    <property type="protein sequence ID" value="AAB84788.1"/>
    <property type="molecule type" value="Genomic_DNA"/>
</dbReference>
<feature type="transmembrane region" description="Helical" evidence="1">
    <location>
        <begin position="35"/>
        <end position="53"/>
    </location>
</feature>
<dbReference type="Pfam" id="PF13646">
    <property type="entry name" value="HEAT_2"/>
    <property type="match status" value="1"/>
</dbReference>
<keyword evidence="1" id="KW-0812">Transmembrane</keyword>
<name>O26382_METTH</name>
<accession>O26382</accession>
<dbReference type="HOGENOM" id="CLU_901987_0_0_2"/>
<organism evidence="2 3">
    <name type="scientific">Methanothermobacter thermautotrophicus (strain ATCC 29096 / DSM 1053 / JCM 10044 / NBRC 100330 / Delta H)</name>
    <name type="common">Methanobacterium thermoautotrophicum</name>
    <dbReference type="NCBI Taxonomy" id="187420"/>
    <lineage>
        <taxon>Archaea</taxon>
        <taxon>Methanobacteriati</taxon>
        <taxon>Methanobacteriota</taxon>
        <taxon>Methanomada group</taxon>
        <taxon>Methanobacteria</taxon>
        <taxon>Methanobacteriales</taxon>
        <taxon>Methanobacteriaceae</taxon>
        <taxon>Methanothermobacter</taxon>
    </lineage>
</organism>
<evidence type="ECO:0000313" key="3">
    <source>
        <dbReference type="Proteomes" id="UP000005223"/>
    </source>
</evidence>
<dbReference type="EnsemblBacteria" id="AAB84788">
    <property type="protein sequence ID" value="AAB84788"/>
    <property type="gene ID" value="MTH_282"/>
</dbReference>
<dbReference type="SMART" id="SM00567">
    <property type="entry name" value="EZ_HEAT"/>
    <property type="match status" value="1"/>
</dbReference>
<evidence type="ECO:0008006" key="4">
    <source>
        <dbReference type="Google" id="ProtNLM"/>
    </source>
</evidence>
<dbReference type="PaxDb" id="187420-MTH_282"/>
<dbReference type="STRING" id="187420.MTH_282"/>
<dbReference type="Proteomes" id="UP000005223">
    <property type="component" value="Chromosome"/>
</dbReference>
<reference evidence="2 3" key="1">
    <citation type="journal article" date="1997" name="J. Bacteriol.">
        <title>Complete genome sequence of Methanobacterium thermoautotrophicum deltaH: functional analysis and comparative genomics.</title>
        <authorList>
            <person name="Smith D.R."/>
            <person name="Doucette-Stamm L.A."/>
            <person name="Deloughery C."/>
            <person name="Lee H.-M."/>
            <person name="Dubois J."/>
            <person name="Aldredge T."/>
            <person name="Bashirzadeh R."/>
            <person name="Blakely D."/>
            <person name="Cook R."/>
            <person name="Gilbert K."/>
            <person name="Harrison D."/>
            <person name="Hoang L."/>
            <person name="Keagle P."/>
            <person name="Lumm W."/>
            <person name="Pothier B."/>
            <person name="Qiu D."/>
            <person name="Spadafora R."/>
            <person name="Vicare R."/>
            <person name="Wang Y."/>
            <person name="Wierzbowski J."/>
            <person name="Gibson R."/>
            <person name="Jiwani N."/>
            <person name="Caruso A."/>
            <person name="Bush D."/>
            <person name="Safer H."/>
            <person name="Patwell D."/>
            <person name="Prabhakar S."/>
            <person name="McDougall S."/>
            <person name="Shimer G."/>
            <person name="Goyal A."/>
            <person name="Pietrovski S."/>
            <person name="Church G.M."/>
            <person name="Daniels C.J."/>
            <person name="Mao J.-i."/>
            <person name="Rice P."/>
            <person name="Nolling J."/>
            <person name="Reeve J.N."/>
        </authorList>
    </citation>
    <scope>NUCLEOTIDE SEQUENCE [LARGE SCALE GENOMIC DNA]</scope>
    <source>
        <strain evidence="3">ATCC 29096 / DSM 1053 / JCM 10044 / NBRC 100330 / Delta H</strain>
    </source>
</reference>
<proteinExistence type="predicted"/>
<dbReference type="InParanoid" id="O26382"/>
<evidence type="ECO:0000256" key="1">
    <source>
        <dbReference type="SAM" id="Phobius"/>
    </source>
</evidence>
<evidence type="ECO:0000313" key="2">
    <source>
        <dbReference type="EMBL" id="AAB84788.1"/>
    </source>
</evidence>
<dbReference type="InterPro" id="IPR004155">
    <property type="entry name" value="PBS_lyase_HEAT"/>
</dbReference>